<sequence>MSMTLPRIISCTIAAMTMGIAAAAHAGTDVSLTRAQVYADLVNGEQAGYNQSSGDDAHYPDAIQAAEAKVASQQNEQAQAYGGVALGQSQTGAGAGTASMCVGPVSYCNLYSGS</sequence>
<dbReference type="Proteomes" id="UP000295727">
    <property type="component" value="Chromosome 4"/>
</dbReference>
<evidence type="ECO:0000313" key="3">
    <source>
        <dbReference type="Proteomes" id="UP000295727"/>
    </source>
</evidence>
<dbReference type="RefSeq" id="WP_134758915.1">
    <property type="nucleotide sequence ID" value="NZ_CP038151.1"/>
</dbReference>
<evidence type="ECO:0000313" key="2">
    <source>
        <dbReference type="EMBL" id="QBR03422.1"/>
    </source>
</evidence>
<keyword evidence="1" id="KW-0732">Signal</keyword>
<reference evidence="2 3" key="1">
    <citation type="submission" date="2019-03" db="EMBL/GenBank/DDBJ databases">
        <title>Paraburkholderia sp. 7MH5, isolated from subtropical forest soil.</title>
        <authorList>
            <person name="Gao Z.-H."/>
            <person name="Qiu L.-H."/>
        </authorList>
    </citation>
    <scope>NUCLEOTIDE SEQUENCE [LARGE SCALE GENOMIC DNA]</scope>
    <source>
        <strain evidence="2 3">7MH5</strain>
    </source>
</reference>
<feature type="chain" id="PRO_5020878262" evidence="1">
    <location>
        <begin position="27"/>
        <end position="114"/>
    </location>
</feature>
<protein>
    <submittedName>
        <fullName evidence="2">DUF4148 domain-containing protein</fullName>
    </submittedName>
</protein>
<keyword evidence="3" id="KW-1185">Reference proteome</keyword>
<evidence type="ECO:0000256" key="1">
    <source>
        <dbReference type="SAM" id="SignalP"/>
    </source>
</evidence>
<dbReference type="KEGG" id="ppai:E1956_40565"/>
<dbReference type="AlphaFoldDB" id="A0A4P7D9N9"/>
<dbReference type="Pfam" id="PF13663">
    <property type="entry name" value="DUF4148"/>
    <property type="match status" value="1"/>
</dbReference>
<dbReference type="InterPro" id="IPR025421">
    <property type="entry name" value="DUF4148"/>
</dbReference>
<dbReference type="OrthoDB" id="9104200at2"/>
<proteinExistence type="predicted"/>
<feature type="signal peptide" evidence="1">
    <location>
        <begin position="1"/>
        <end position="26"/>
    </location>
</feature>
<accession>A0A4P7D9N9</accession>
<organism evidence="2 3">
    <name type="scientific">Paraburkholderia pallida</name>
    <dbReference type="NCBI Taxonomy" id="2547399"/>
    <lineage>
        <taxon>Bacteria</taxon>
        <taxon>Pseudomonadati</taxon>
        <taxon>Pseudomonadota</taxon>
        <taxon>Betaproteobacteria</taxon>
        <taxon>Burkholderiales</taxon>
        <taxon>Burkholderiaceae</taxon>
        <taxon>Paraburkholderia</taxon>
    </lineage>
</organism>
<dbReference type="EMBL" id="CP038151">
    <property type="protein sequence ID" value="QBR03422.1"/>
    <property type="molecule type" value="Genomic_DNA"/>
</dbReference>
<name>A0A4P7D9N9_9BURK</name>
<gene>
    <name evidence="2" type="ORF">E1956_40565</name>
</gene>